<protein>
    <submittedName>
        <fullName evidence="2">Uncharacterized protein</fullName>
    </submittedName>
</protein>
<accession>A0A556VUJ2</accession>
<sequence length="364" mass="40291">MLRNGDLCRLNVGILQSRTRDKQTGRGETFSTPRAAGQPAKVSQIISALSTNLFRVLYALSCLSTRCFYPSINEAWSRARACFNPLSAPRQPIHQPAVRHVPSVIRPSVLRHTPLRTRRGVGVGVMESETDHKCFCYAAMCHHITRGNSKHYQGPNVFLVPTLLQTQEGTESNAACTMAPTVNRRVESSGEAERLTAAEMPLLQQKCTAGAFKARHAFVSADATPDTENEPDTLPPSFFSLNTADATDLQKQVANQAAILDNTNPSLFRRVTDHRNNSCQREKPARSTRRPKEAGRKNVSNYGAAVERESVRGSNERTEIPPVEGATPEQPDFKNPILVYHLCSFEVVSQRSDDPVFHFSNPVL</sequence>
<dbReference type="EMBL" id="VCAZ01000266">
    <property type="protein sequence ID" value="TTQ55693.1"/>
    <property type="molecule type" value="Genomic_DNA"/>
</dbReference>
<name>A0A556VUJ2_BAGYA</name>
<evidence type="ECO:0000313" key="3">
    <source>
        <dbReference type="Proteomes" id="UP000319801"/>
    </source>
</evidence>
<reference evidence="2 3" key="1">
    <citation type="journal article" date="2019" name="Genome Biol. Evol.">
        <title>Whole-Genome Sequencing of the Giant Devil Catfish, Bagarius yarrelli.</title>
        <authorList>
            <person name="Jiang W."/>
            <person name="Lv Y."/>
            <person name="Cheng L."/>
            <person name="Yang K."/>
            <person name="Chao B."/>
            <person name="Wang X."/>
            <person name="Li Y."/>
            <person name="Pan X."/>
            <person name="You X."/>
            <person name="Zhang Y."/>
            <person name="Yang J."/>
            <person name="Li J."/>
            <person name="Zhang X."/>
            <person name="Liu S."/>
            <person name="Sun C."/>
            <person name="Yang J."/>
            <person name="Shi Q."/>
        </authorList>
    </citation>
    <scope>NUCLEOTIDE SEQUENCE [LARGE SCALE GENOMIC DNA]</scope>
    <source>
        <strain evidence="2">JWS20170419001</strain>
        <tissue evidence="2">Muscle</tissue>
    </source>
</reference>
<feature type="compositionally biased region" description="Basic and acidic residues" evidence="1">
    <location>
        <begin position="274"/>
        <end position="296"/>
    </location>
</feature>
<evidence type="ECO:0000313" key="2">
    <source>
        <dbReference type="EMBL" id="TTQ55693.1"/>
    </source>
</evidence>
<comment type="caution">
    <text evidence="2">The sequence shown here is derived from an EMBL/GenBank/DDBJ whole genome shotgun (WGS) entry which is preliminary data.</text>
</comment>
<organism evidence="2 3">
    <name type="scientific">Bagarius yarrelli</name>
    <name type="common">Goonch</name>
    <name type="synonym">Bagrus yarrelli</name>
    <dbReference type="NCBI Taxonomy" id="175774"/>
    <lineage>
        <taxon>Eukaryota</taxon>
        <taxon>Metazoa</taxon>
        <taxon>Chordata</taxon>
        <taxon>Craniata</taxon>
        <taxon>Vertebrata</taxon>
        <taxon>Euteleostomi</taxon>
        <taxon>Actinopterygii</taxon>
        <taxon>Neopterygii</taxon>
        <taxon>Teleostei</taxon>
        <taxon>Ostariophysi</taxon>
        <taxon>Siluriformes</taxon>
        <taxon>Sisoridae</taxon>
        <taxon>Sisorinae</taxon>
        <taxon>Bagarius</taxon>
    </lineage>
</organism>
<gene>
    <name evidence="2" type="ORF">Baya_16150</name>
</gene>
<evidence type="ECO:0000256" key="1">
    <source>
        <dbReference type="SAM" id="MobiDB-lite"/>
    </source>
</evidence>
<feature type="compositionally biased region" description="Basic and acidic residues" evidence="1">
    <location>
        <begin position="306"/>
        <end position="319"/>
    </location>
</feature>
<proteinExistence type="predicted"/>
<dbReference type="AlphaFoldDB" id="A0A556VUJ2"/>
<keyword evidence="3" id="KW-1185">Reference proteome</keyword>
<dbReference type="Proteomes" id="UP000319801">
    <property type="component" value="Unassembled WGS sequence"/>
</dbReference>
<feature type="region of interest" description="Disordered" evidence="1">
    <location>
        <begin position="274"/>
        <end position="331"/>
    </location>
</feature>